<dbReference type="CDD" id="cd03057">
    <property type="entry name" value="GST_N_Beta"/>
    <property type="match status" value="1"/>
</dbReference>
<sequence length="218" mass="23692">MHAVHVLFGYPGSGSAAIECALALAGLPFEQRQAASWDPKSELEALTRVNPLQQIPTLVLPDGGVLSESAAILIHLGLAHPASGLLPTDPAARAQAIRGLVYIAANCYAAISISDYPERWLHEPDEASCERLRTGTRERLHAHWCLFADTFGALLPAPDAGPLQRPDALALLATVVSRWSGTRPCLAKERPDFLAQLQRIEQHPAVRAVFERHWPTKP</sequence>
<dbReference type="Proteomes" id="UP001462640">
    <property type="component" value="Unassembled WGS sequence"/>
</dbReference>
<dbReference type="RefSeq" id="WP_347612892.1">
    <property type="nucleotide sequence ID" value="NZ_JBDPZC010000014.1"/>
</dbReference>
<dbReference type="SUPFAM" id="SSF52833">
    <property type="entry name" value="Thioredoxin-like"/>
    <property type="match status" value="1"/>
</dbReference>
<name>A0ABV0GK48_9BURK</name>
<dbReference type="InterPro" id="IPR036249">
    <property type="entry name" value="Thioredoxin-like_sf"/>
</dbReference>
<dbReference type="Gene3D" id="3.40.30.10">
    <property type="entry name" value="Glutaredoxin"/>
    <property type="match status" value="1"/>
</dbReference>
<accession>A0ABV0GK48</accession>
<evidence type="ECO:0000313" key="3">
    <source>
        <dbReference type="Proteomes" id="UP001462640"/>
    </source>
</evidence>
<reference evidence="2 3" key="1">
    <citation type="submission" date="2024-05" db="EMBL/GenBank/DDBJ databases">
        <title>Roseateles sp. 2.12 16S ribosomal RNA gene Genome sequencing and assembly.</title>
        <authorList>
            <person name="Woo H."/>
        </authorList>
    </citation>
    <scope>NUCLEOTIDE SEQUENCE [LARGE SCALE GENOMIC DNA]</scope>
    <source>
        <strain evidence="2 3">2.12</strain>
    </source>
</reference>
<feature type="domain" description="GST N-terminal" evidence="1">
    <location>
        <begin position="3"/>
        <end position="84"/>
    </location>
</feature>
<dbReference type="PANTHER" id="PTHR44051:SF8">
    <property type="entry name" value="GLUTATHIONE S-TRANSFERASE GSTA"/>
    <property type="match status" value="1"/>
</dbReference>
<organism evidence="2 3">
    <name type="scientific">Roseateles flavus</name>
    <dbReference type="NCBI Taxonomy" id="3149041"/>
    <lineage>
        <taxon>Bacteria</taxon>
        <taxon>Pseudomonadati</taxon>
        <taxon>Pseudomonadota</taxon>
        <taxon>Betaproteobacteria</taxon>
        <taxon>Burkholderiales</taxon>
        <taxon>Sphaerotilaceae</taxon>
        <taxon>Roseateles</taxon>
    </lineage>
</organism>
<gene>
    <name evidence="2" type="ORF">ABDJ40_21940</name>
</gene>
<comment type="caution">
    <text evidence="2">The sequence shown here is derived from an EMBL/GenBank/DDBJ whole genome shotgun (WGS) entry which is preliminary data.</text>
</comment>
<keyword evidence="3" id="KW-1185">Reference proteome</keyword>
<dbReference type="EMBL" id="JBDPZC010000014">
    <property type="protein sequence ID" value="MEO3715442.1"/>
    <property type="molecule type" value="Genomic_DNA"/>
</dbReference>
<dbReference type="Pfam" id="PF13409">
    <property type="entry name" value="GST_N_2"/>
    <property type="match status" value="1"/>
</dbReference>
<dbReference type="InterPro" id="IPR004045">
    <property type="entry name" value="Glutathione_S-Trfase_N"/>
</dbReference>
<dbReference type="PANTHER" id="PTHR44051">
    <property type="entry name" value="GLUTATHIONE S-TRANSFERASE-RELATED"/>
    <property type="match status" value="1"/>
</dbReference>
<evidence type="ECO:0000313" key="2">
    <source>
        <dbReference type="EMBL" id="MEO3715442.1"/>
    </source>
</evidence>
<dbReference type="Gene3D" id="1.20.1050.10">
    <property type="match status" value="1"/>
</dbReference>
<protein>
    <submittedName>
        <fullName evidence="2">Glutathione S-transferase</fullName>
    </submittedName>
</protein>
<proteinExistence type="predicted"/>
<dbReference type="PROSITE" id="PS50404">
    <property type="entry name" value="GST_NTER"/>
    <property type="match status" value="1"/>
</dbReference>
<evidence type="ECO:0000259" key="1">
    <source>
        <dbReference type="PROSITE" id="PS50404"/>
    </source>
</evidence>